<dbReference type="RefSeq" id="WP_137402922.1">
    <property type="nucleotide sequence ID" value="NZ_BMIU01000033.1"/>
</dbReference>
<keyword evidence="3" id="KW-1185">Reference proteome</keyword>
<dbReference type="InterPro" id="IPR000182">
    <property type="entry name" value="GNAT_dom"/>
</dbReference>
<dbReference type="EMBL" id="BMIU01000033">
    <property type="protein sequence ID" value="GGF50101.1"/>
    <property type="molecule type" value="Genomic_DNA"/>
</dbReference>
<reference evidence="3" key="1">
    <citation type="journal article" date="2019" name="Int. J. Syst. Evol. Microbiol.">
        <title>The Global Catalogue of Microorganisms (GCM) 10K type strain sequencing project: providing services to taxonomists for standard genome sequencing and annotation.</title>
        <authorList>
            <consortium name="The Broad Institute Genomics Platform"/>
            <consortium name="The Broad Institute Genome Sequencing Center for Infectious Disease"/>
            <person name="Wu L."/>
            <person name="Ma J."/>
        </authorList>
    </citation>
    <scope>NUCLEOTIDE SEQUENCE [LARGE SCALE GENOMIC DNA]</scope>
    <source>
        <strain evidence="3">CGMCC 1.15407</strain>
    </source>
</reference>
<dbReference type="Pfam" id="PF13527">
    <property type="entry name" value="Acetyltransf_9"/>
    <property type="match status" value="1"/>
</dbReference>
<dbReference type="SUPFAM" id="SSF55729">
    <property type="entry name" value="Acyl-CoA N-acyltransferases (Nat)"/>
    <property type="match status" value="1"/>
</dbReference>
<organism evidence="2 3">
    <name type="scientific">Echinicola rosea</name>
    <dbReference type="NCBI Taxonomy" id="1807691"/>
    <lineage>
        <taxon>Bacteria</taxon>
        <taxon>Pseudomonadati</taxon>
        <taxon>Bacteroidota</taxon>
        <taxon>Cytophagia</taxon>
        <taxon>Cytophagales</taxon>
        <taxon>Cyclobacteriaceae</taxon>
        <taxon>Echinicola</taxon>
    </lineage>
</organism>
<evidence type="ECO:0000313" key="3">
    <source>
        <dbReference type="Proteomes" id="UP000647339"/>
    </source>
</evidence>
<protein>
    <recommendedName>
        <fullName evidence="1">N-acetyltransferase domain-containing protein</fullName>
    </recommendedName>
</protein>
<dbReference type="CDD" id="cd04301">
    <property type="entry name" value="NAT_SF"/>
    <property type="match status" value="1"/>
</dbReference>
<dbReference type="InterPro" id="IPR016181">
    <property type="entry name" value="Acyl_CoA_acyltransferase"/>
</dbReference>
<evidence type="ECO:0000313" key="2">
    <source>
        <dbReference type="EMBL" id="GGF50101.1"/>
    </source>
</evidence>
<dbReference type="Proteomes" id="UP000647339">
    <property type="component" value="Unassembled WGS sequence"/>
</dbReference>
<dbReference type="PROSITE" id="PS51186">
    <property type="entry name" value="GNAT"/>
    <property type="match status" value="1"/>
</dbReference>
<comment type="caution">
    <text evidence="2">The sequence shown here is derived from an EMBL/GenBank/DDBJ whole genome shotgun (WGS) entry which is preliminary data.</text>
</comment>
<dbReference type="Gene3D" id="3.40.630.30">
    <property type="match status" value="1"/>
</dbReference>
<gene>
    <name evidence="2" type="ORF">GCM10011339_43320</name>
</gene>
<proteinExistence type="predicted"/>
<evidence type="ECO:0000259" key="1">
    <source>
        <dbReference type="PROSITE" id="PS51186"/>
    </source>
</evidence>
<name>A0ABQ1VAV9_9BACT</name>
<sequence length="320" mass="36718">MQVREAQSTDHHAIVDLLKRALGESLLPKSVALWRWKHEENPFGTSPVIVAEDHGELVGVRAMMPWTFDYDGQPVKALRAVDTAVVPGYQGRGIFKRLTRELIEECSGKYQFVFNTPNPKSMSGYIKMGWQKRGRLPLKMALTRPFGLFSGSNAKEPMEVDQQDWPEDLLAEVYTGFKTTGMQTQISPEYVHWRYVENPLFRYGWFSDGHSYLCVFRIKSHKRFQEFRICELLPLGVENQVDVKDFSAQLKHQVSRYRVSIVSFSGESPVPFPSCGAYRFFPISRGPMVTLRNLGMEEQQFEELFTPNGLAFSLGDLELF</sequence>
<feature type="domain" description="N-acetyltransferase" evidence="1">
    <location>
        <begin position="1"/>
        <end position="145"/>
    </location>
</feature>
<accession>A0ABQ1VAV9</accession>